<dbReference type="KEGG" id="ruv:EC9_21110"/>
<dbReference type="AlphaFoldDB" id="A0A517LZ84"/>
<dbReference type="Proteomes" id="UP000319557">
    <property type="component" value="Chromosome"/>
</dbReference>
<dbReference type="OrthoDB" id="250042at2"/>
<reference evidence="1 2" key="1">
    <citation type="submission" date="2019-02" db="EMBL/GenBank/DDBJ databases">
        <title>Deep-cultivation of Planctomycetes and their phenomic and genomic characterization uncovers novel biology.</title>
        <authorList>
            <person name="Wiegand S."/>
            <person name="Jogler M."/>
            <person name="Boedeker C."/>
            <person name="Pinto D."/>
            <person name="Vollmers J."/>
            <person name="Rivas-Marin E."/>
            <person name="Kohn T."/>
            <person name="Peeters S.H."/>
            <person name="Heuer A."/>
            <person name="Rast P."/>
            <person name="Oberbeckmann S."/>
            <person name="Bunk B."/>
            <person name="Jeske O."/>
            <person name="Meyerdierks A."/>
            <person name="Storesund J.E."/>
            <person name="Kallscheuer N."/>
            <person name="Luecker S."/>
            <person name="Lage O.M."/>
            <person name="Pohl T."/>
            <person name="Merkel B.J."/>
            <person name="Hornburger P."/>
            <person name="Mueller R.-W."/>
            <person name="Bruemmer F."/>
            <person name="Labrenz M."/>
            <person name="Spormann A.M."/>
            <person name="Op den Camp H."/>
            <person name="Overmann J."/>
            <person name="Amann R."/>
            <person name="Jetten M.S.M."/>
            <person name="Mascher T."/>
            <person name="Medema M.H."/>
            <person name="Devos D.P."/>
            <person name="Kaster A.-K."/>
            <person name="Ovreas L."/>
            <person name="Rohde M."/>
            <person name="Galperin M.Y."/>
            <person name="Jogler C."/>
        </authorList>
    </citation>
    <scope>NUCLEOTIDE SEQUENCE [LARGE SCALE GENOMIC DNA]</scope>
    <source>
        <strain evidence="1 2">EC9</strain>
    </source>
</reference>
<evidence type="ECO:0000313" key="1">
    <source>
        <dbReference type="EMBL" id="QDS87928.1"/>
    </source>
</evidence>
<proteinExistence type="predicted"/>
<accession>A0A517LZ84</accession>
<protein>
    <recommendedName>
        <fullName evidence="3">TIGR04255 family protein</fullName>
    </recommendedName>
</protein>
<evidence type="ECO:0000313" key="2">
    <source>
        <dbReference type="Proteomes" id="UP000319557"/>
    </source>
</evidence>
<dbReference type="EMBL" id="CP036261">
    <property type="protein sequence ID" value="QDS87928.1"/>
    <property type="molecule type" value="Genomic_DNA"/>
</dbReference>
<evidence type="ECO:0008006" key="3">
    <source>
        <dbReference type="Google" id="ProtNLM"/>
    </source>
</evidence>
<keyword evidence="2" id="KW-1185">Reference proteome</keyword>
<organism evidence="1 2">
    <name type="scientific">Rosistilla ulvae</name>
    <dbReference type="NCBI Taxonomy" id="1930277"/>
    <lineage>
        <taxon>Bacteria</taxon>
        <taxon>Pseudomonadati</taxon>
        <taxon>Planctomycetota</taxon>
        <taxon>Planctomycetia</taxon>
        <taxon>Pirellulales</taxon>
        <taxon>Pirellulaceae</taxon>
        <taxon>Rosistilla</taxon>
    </lineage>
</organism>
<dbReference type="RefSeq" id="WP_145344655.1">
    <property type="nucleotide sequence ID" value="NZ_CP036261.1"/>
</dbReference>
<name>A0A517LZ84_9BACT</name>
<gene>
    <name evidence="1" type="ORF">EC9_21110</name>
</gene>
<sequence>MSGYDAFSDDYYMNMHLSTELDMPRDRESVMHFFEQIQRRYPSMQNFYAREKNEFVLEEDKESGQYNWASVEARRVSCGGVNPKNIDDLVAQHRSVLETAPYALSISPLECESLSVMFGFDFTFRGNQNELLAEALGVLPAFEKALEVPGISLLSHEPSIQFALDDQCRTQCRIGFETRTTAYQIRTTDFSEDQLSVYLTVRRFDSLSVGQSFAEEYGRLAALGRDLVDEYLIENVLRPLQQTIALH</sequence>